<protein>
    <recommendedName>
        <fullName evidence="3">Zinc chelation protein SecC</fullName>
    </recommendedName>
</protein>
<dbReference type="EMBL" id="LBJQ01000082">
    <property type="protein sequence ID" value="RXH26322.1"/>
    <property type="molecule type" value="Genomic_DNA"/>
</dbReference>
<name>A0A4Q0S1E3_9BRAD</name>
<proteinExistence type="predicted"/>
<organism evidence="1 2">
    <name type="scientific">Bradyrhizobium nanningense</name>
    <dbReference type="NCBI Taxonomy" id="1325118"/>
    <lineage>
        <taxon>Bacteria</taxon>
        <taxon>Pseudomonadati</taxon>
        <taxon>Pseudomonadota</taxon>
        <taxon>Alphaproteobacteria</taxon>
        <taxon>Hyphomicrobiales</taxon>
        <taxon>Nitrobacteraceae</taxon>
        <taxon>Bradyrhizobium</taxon>
    </lineage>
</organism>
<accession>A0A4Q0S1E3</accession>
<evidence type="ECO:0000313" key="1">
    <source>
        <dbReference type="EMBL" id="RXH26322.1"/>
    </source>
</evidence>
<dbReference type="Gene3D" id="3.10.450.50">
    <property type="match status" value="1"/>
</dbReference>
<dbReference type="InterPro" id="IPR004027">
    <property type="entry name" value="SEC_C_motif"/>
</dbReference>
<dbReference type="AlphaFoldDB" id="A0A4Q0S1E3"/>
<sequence>MELFPLGIDAEKAVIHKIIVAHGAKEACERASPDNIYGSLAITYTETAGGPTDPFHIEIDRRNPVHILDSHNMPIVLGELDTVSDLSAYLDEKVRAASAFDYLTYCGEEDLLGHYLLNYDEGQKRHVIGMKDEAVNGLMVGEGEWHDLIQTEVYKNTKKVDRISYFWDELIQRTCQNSLDGRLGGNSNIFRGESAIYEMVKEPRFMRRGLAEKMLTAADRFPDSTGQFARQVTFLPSYQPNVAYVLLQLRAPDAYRGEPDYREKRRAVLEIACGAAKNKFTHLLKVIGIGIDAPKFSGGTNAEDFILMPCETWTQEMRAYYEEQNKDWNFFSTPHLCQHNDRVTQFVPPPRPSKLATSGKIGRNDLCPCGSGLKYKRCCLER</sequence>
<evidence type="ECO:0000313" key="2">
    <source>
        <dbReference type="Proteomes" id="UP000289546"/>
    </source>
</evidence>
<keyword evidence="2" id="KW-1185">Reference proteome</keyword>
<dbReference type="Pfam" id="PF02810">
    <property type="entry name" value="SEC-C"/>
    <property type="match status" value="1"/>
</dbReference>
<comment type="caution">
    <text evidence="1">The sequence shown here is derived from an EMBL/GenBank/DDBJ whole genome shotgun (WGS) entry which is preliminary data.</text>
</comment>
<reference evidence="1 2" key="1">
    <citation type="submission" date="2015-04" db="EMBL/GenBank/DDBJ databases">
        <title>Comparative genomics of rhizobia nodulating Arachis hypogaea in China.</title>
        <authorList>
            <person name="Li Y."/>
        </authorList>
    </citation>
    <scope>NUCLEOTIDE SEQUENCE [LARGE SCALE GENOMIC DNA]</scope>
    <source>
        <strain evidence="1 2">CCBAU 51757</strain>
    </source>
</reference>
<evidence type="ECO:0008006" key="3">
    <source>
        <dbReference type="Google" id="ProtNLM"/>
    </source>
</evidence>
<dbReference type="SUPFAM" id="SSF103642">
    <property type="entry name" value="Sec-C motif"/>
    <property type="match status" value="1"/>
</dbReference>
<dbReference type="RefSeq" id="WP_164936288.1">
    <property type="nucleotide sequence ID" value="NZ_LBJC01000027.1"/>
</dbReference>
<gene>
    <name evidence="1" type="ORF">XH99_20510</name>
</gene>
<dbReference type="Proteomes" id="UP000289546">
    <property type="component" value="Unassembled WGS sequence"/>
</dbReference>